<keyword evidence="1" id="KW-0472">Membrane</keyword>
<keyword evidence="1" id="KW-1133">Transmembrane helix</keyword>
<dbReference type="STRING" id="215637.A0A4P9ZJG9"/>
<dbReference type="AlphaFoldDB" id="A0A4P9ZJG9"/>
<dbReference type="PANTHER" id="PTHR16130">
    <property type="entry name" value="LYSOSOMAL COBALAMIN TRANSPORTER-RELATED"/>
    <property type="match status" value="1"/>
</dbReference>
<dbReference type="GO" id="GO:0005774">
    <property type="term" value="C:vacuolar membrane"/>
    <property type="evidence" value="ECO:0007669"/>
    <property type="project" value="TreeGrafter"/>
</dbReference>
<accession>A0A4P9ZJG9</accession>
<feature type="non-terminal residue" evidence="2">
    <location>
        <position position="164"/>
    </location>
</feature>
<reference evidence="3" key="1">
    <citation type="journal article" date="2018" name="Nat. Microbiol.">
        <title>Leveraging single-cell genomics to expand the fungal tree of life.</title>
        <authorList>
            <person name="Ahrendt S.R."/>
            <person name="Quandt C.A."/>
            <person name="Ciobanu D."/>
            <person name="Clum A."/>
            <person name="Salamov A."/>
            <person name="Andreopoulos B."/>
            <person name="Cheng J.F."/>
            <person name="Woyke T."/>
            <person name="Pelin A."/>
            <person name="Henrissat B."/>
            <person name="Reynolds N.K."/>
            <person name="Benny G.L."/>
            <person name="Smith M.E."/>
            <person name="James T.Y."/>
            <person name="Grigoriev I.V."/>
        </authorList>
    </citation>
    <scope>NUCLEOTIDE SEQUENCE [LARGE SCALE GENOMIC DNA]</scope>
    <source>
        <strain evidence="3">RSA 468</strain>
    </source>
</reference>
<evidence type="ECO:0000313" key="3">
    <source>
        <dbReference type="Proteomes" id="UP000268162"/>
    </source>
</evidence>
<keyword evidence="3" id="KW-1185">Reference proteome</keyword>
<dbReference type="InterPro" id="IPR050854">
    <property type="entry name" value="LMBD1_LysCbl_Transport"/>
</dbReference>
<dbReference type="PANTHER" id="PTHR16130:SF2">
    <property type="entry name" value="LYSOSOMAL COBALAMIN TRANSPORT ESCORT PROTEIN LMBD1"/>
    <property type="match status" value="1"/>
</dbReference>
<feature type="non-terminal residue" evidence="2">
    <location>
        <position position="1"/>
    </location>
</feature>
<dbReference type="EMBL" id="ML004254">
    <property type="protein sequence ID" value="RKP33178.1"/>
    <property type="molecule type" value="Genomic_DNA"/>
</dbReference>
<organism evidence="2 3">
    <name type="scientific">Dimargaris cristalligena</name>
    <dbReference type="NCBI Taxonomy" id="215637"/>
    <lineage>
        <taxon>Eukaryota</taxon>
        <taxon>Fungi</taxon>
        <taxon>Fungi incertae sedis</taxon>
        <taxon>Zoopagomycota</taxon>
        <taxon>Kickxellomycotina</taxon>
        <taxon>Dimargaritomycetes</taxon>
        <taxon>Dimargaritales</taxon>
        <taxon>Dimargaritaceae</taxon>
        <taxon>Dimargaris</taxon>
    </lineage>
</organism>
<protein>
    <submittedName>
        <fullName evidence="2">Uncharacterized protein</fullName>
    </submittedName>
</protein>
<sequence length="164" mass="17639">LCTVVAIIYRGIGVLGLVQFYPIRPRATAPQALLFLGILTMFGVLAINFNLATHIAPHYLTYGSQVYCNATAGADAPFSAAATTQLMMGATSISPPLLADCANQPELIVPCDARAPPNLCTPTVLSAFLDQLSLQFPIFSNLFFHAQWVFLGLYILGFAVFLVK</sequence>
<evidence type="ECO:0000313" key="2">
    <source>
        <dbReference type="EMBL" id="RKP33178.1"/>
    </source>
</evidence>
<gene>
    <name evidence="2" type="ORF">BJ085DRAFT_4869</name>
</gene>
<dbReference type="GO" id="GO:0072665">
    <property type="term" value="P:protein localization to vacuole"/>
    <property type="evidence" value="ECO:0007669"/>
    <property type="project" value="TreeGrafter"/>
</dbReference>
<keyword evidence="1" id="KW-0812">Transmembrane</keyword>
<feature type="transmembrane region" description="Helical" evidence="1">
    <location>
        <begin position="142"/>
        <end position="163"/>
    </location>
</feature>
<proteinExistence type="predicted"/>
<dbReference type="Proteomes" id="UP000268162">
    <property type="component" value="Unassembled WGS sequence"/>
</dbReference>
<name>A0A4P9ZJG9_9FUNG</name>
<feature type="transmembrane region" description="Helical" evidence="1">
    <location>
        <begin position="32"/>
        <end position="52"/>
    </location>
</feature>
<evidence type="ECO:0000256" key="1">
    <source>
        <dbReference type="SAM" id="Phobius"/>
    </source>
</evidence>